<dbReference type="PROSITE" id="PS50160">
    <property type="entry name" value="DNA_LIGASE_A3"/>
    <property type="match status" value="1"/>
</dbReference>
<evidence type="ECO:0000256" key="15">
    <source>
        <dbReference type="ARBA" id="ARBA00023204"/>
    </source>
</evidence>
<evidence type="ECO:0000256" key="5">
    <source>
        <dbReference type="ARBA" id="ARBA00022618"/>
    </source>
</evidence>
<dbReference type="PANTHER" id="PTHR45674:SF9">
    <property type="entry name" value="DNA LIGASE 3"/>
    <property type="match status" value="1"/>
</dbReference>
<dbReference type="AlphaFoldDB" id="A0A016SN17"/>
<dbReference type="Pfam" id="PF10283">
    <property type="entry name" value="zf-CCHH"/>
    <property type="match status" value="1"/>
</dbReference>
<dbReference type="Gene3D" id="2.40.50.140">
    <property type="entry name" value="Nucleic acid-binding proteins"/>
    <property type="match status" value="1"/>
</dbReference>
<dbReference type="GO" id="GO:0071897">
    <property type="term" value="P:DNA biosynthetic process"/>
    <property type="evidence" value="ECO:0007669"/>
    <property type="project" value="InterPro"/>
</dbReference>
<dbReference type="GO" id="GO:0003677">
    <property type="term" value="F:DNA binding"/>
    <property type="evidence" value="ECO:0007669"/>
    <property type="project" value="InterPro"/>
</dbReference>
<dbReference type="PROSITE" id="PS50105">
    <property type="entry name" value="SAM_DOMAIN"/>
    <property type="match status" value="1"/>
</dbReference>
<keyword evidence="13" id="KW-0460">Magnesium</keyword>
<keyword evidence="6" id="KW-0235">DNA replication</keyword>
<keyword evidence="16" id="KW-0539">Nucleus</keyword>
<organism evidence="25 26">
    <name type="scientific">Ancylostoma ceylanicum</name>
    <dbReference type="NCBI Taxonomy" id="53326"/>
    <lineage>
        <taxon>Eukaryota</taxon>
        <taxon>Metazoa</taxon>
        <taxon>Ecdysozoa</taxon>
        <taxon>Nematoda</taxon>
        <taxon>Chromadorea</taxon>
        <taxon>Rhabditida</taxon>
        <taxon>Rhabditina</taxon>
        <taxon>Rhabditomorpha</taxon>
        <taxon>Strongyloidea</taxon>
        <taxon>Ancylostomatidae</taxon>
        <taxon>Ancylostomatinae</taxon>
        <taxon>Ancylostoma</taxon>
    </lineage>
</organism>
<evidence type="ECO:0000313" key="25">
    <source>
        <dbReference type="EMBL" id="EYB91781.1"/>
    </source>
</evidence>
<dbReference type="Pfam" id="PF04675">
    <property type="entry name" value="DNA_ligase_A_N"/>
    <property type="match status" value="1"/>
</dbReference>
<comment type="catalytic activity">
    <reaction evidence="18 19">
        <text>ATP + (deoxyribonucleotide)n-3'-hydroxyl + 5'-phospho-(deoxyribonucleotide)m = (deoxyribonucleotide)n+m + AMP + diphosphate.</text>
        <dbReference type="EC" id="6.5.1.1"/>
    </reaction>
</comment>
<keyword evidence="26" id="KW-1185">Reference proteome</keyword>
<dbReference type="SUPFAM" id="SSF56091">
    <property type="entry name" value="DNA ligase/mRNA capping enzyme, catalytic domain"/>
    <property type="match status" value="1"/>
</dbReference>
<dbReference type="InterPro" id="IPR012340">
    <property type="entry name" value="NA-bd_OB-fold"/>
</dbReference>
<dbReference type="Pfam" id="PF00645">
    <property type="entry name" value="zf-PARP"/>
    <property type="match status" value="1"/>
</dbReference>
<feature type="region of interest" description="Disordered" evidence="21">
    <location>
        <begin position="109"/>
        <end position="191"/>
    </location>
</feature>
<dbReference type="Gene3D" id="3.30.1740.10">
    <property type="entry name" value="Zinc finger, PARP-type"/>
    <property type="match status" value="1"/>
</dbReference>
<sequence>MATSTTRFAADYAKRVAGCKKCKLQLPKGEMRLAKIIPNPFVQKPDGPPPDMKQYYHTHCLFEMFFKARANTKVIEGTDDIEGWDDLKDEDKDVVLKFIDELTELRAKKGDAKATPKKKADDSASPAKTPSSSKKPNGKESGDSPEQNKSKQKDKDKPESSKKAKEKSEKKEKDGKDKGAKEKEGKGDVKAAGEVNEESKYNSFNKFAKLCDVIATMSKYTDKSAAVKMFISRDDYDGDMHTLVRLLLPGVDQRVYNIKEKQMIKHFASIYDLPAEDLLNEYKNSGDVSKTIREAVEKNNLSRVTKGNWSIEKVDRWLTKLTEFTKDDEQISHLKFAAKRLSPLELQYLIRLVMKDLRINAGVKHILDGLHSCAYEAFQNCRDLAEIVDRCKRGQLGDIAITMEVGIRIGTPVLPMLAEPCKSVEQAMKKCVNGMFAEIKYDGERVQVHKIGASYSYYSRSLKPVQHHKISHLEKFIPQAFPAGLDLIIDAEVLLVDNASGKPLPFGTLGVHKKEQFKDASVCIFIFDILRYNDEDLMTRTLAERKMLLESKMTEVENRVMMSNYQLIRHGDHSTLKTMIWKAIDEGLEGLVLKDTKSIYEPGKRHWLKVKKDYLEEGRMADTADLIVLGAYFGTGSKGGMMSVFLMGVYDKDTNSYRTVTKCGNGHTDDALDAINKKLKDKMTRIDRDYDRLPKWLKCSRSLVPDFVVNDPKEAPVWEITGAEFSKSENHTAGGISIRFPRVTRVRKDKDWQTATSLEELKKLYDCSKTKTDIDRTAEDETPLYVKEGMDHKDIEKLVEEEAANTSGESSSRRKRSADDEVEQKEAKKAKRAKEEDKDEEGDKCPPGKTPCKYGADCYRKNKEHKAEFWHPSKE</sequence>
<evidence type="ECO:0000256" key="12">
    <source>
        <dbReference type="ARBA" id="ARBA00022840"/>
    </source>
</evidence>
<dbReference type="Gene3D" id="3.30.1490.70">
    <property type="match status" value="1"/>
</dbReference>
<dbReference type="InterPro" id="IPR012309">
    <property type="entry name" value="DNA_ligase_ATP-dep_C"/>
</dbReference>
<dbReference type="SMART" id="SM01336">
    <property type="entry name" value="zf-PARP"/>
    <property type="match status" value="1"/>
</dbReference>
<evidence type="ECO:0000256" key="17">
    <source>
        <dbReference type="ARBA" id="ARBA00023306"/>
    </source>
</evidence>
<evidence type="ECO:0000256" key="7">
    <source>
        <dbReference type="ARBA" id="ARBA00022723"/>
    </source>
</evidence>
<keyword evidence="7" id="KW-0479">Metal-binding</keyword>
<comment type="caution">
    <text evidence="25">The sequence shown here is derived from an EMBL/GenBank/DDBJ whole genome shotgun (WGS) entry which is preliminary data.</text>
</comment>
<feature type="compositionally biased region" description="Basic and acidic residues" evidence="21">
    <location>
        <begin position="137"/>
        <end position="191"/>
    </location>
</feature>
<dbReference type="InterPro" id="IPR036599">
    <property type="entry name" value="DNA_ligase_N_sf"/>
</dbReference>
<dbReference type="InterPro" id="IPR016059">
    <property type="entry name" value="DNA_ligase_ATP-dep_CS"/>
</dbReference>
<feature type="domain" description="ATP-dependent DNA ligase family profile" evidence="24">
    <location>
        <begin position="515"/>
        <end position="651"/>
    </location>
</feature>
<feature type="compositionally biased region" description="Low complexity" evidence="21">
    <location>
        <begin position="123"/>
        <end position="135"/>
    </location>
</feature>
<dbReference type="STRING" id="53326.A0A016SN17"/>
<dbReference type="InterPro" id="IPR000977">
    <property type="entry name" value="DNA_ligase_ATP-dep"/>
</dbReference>
<protein>
    <recommendedName>
        <fullName evidence="19">DNA ligase</fullName>
        <ecNumber evidence="19">6.5.1.1</ecNumber>
    </recommendedName>
</protein>
<evidence type="ECO:0000256" key="14">
    <source>
        <dbReference type="ARBA" id="ARBA00023172"/>
    </source>
</evidence>
<evidence type="ECO:0000256" key="19">
    <source>
        <dbReference type="RuleBase" id="RU000617"/>
    </source>
</evidence>
<evidence type="ECO:0000256" key="3">
    <source>
        <dbReference type="ARBA" id="ARBA00007572"/>
    </source>
</evidence>
<evidence type="ECO:0000259" key="24">
    <source>
        <dbReference type="PROSITE" id="PS50160"/>
    </source>
</evidence>
<dbReference type="Proteomes" id="UP000024635">
    <property type="component" value="Unassembled WGS sequence"/>
</dbReference>
<keyword evidence="8 19" id="KW-0547">Nucleotide-binding</keyword>
<dbReference type="InterPro" id="IPR012310">
    <property type="entry name" value="DNA_ligase_ATP-dep_cent"/>
</dbReference>
<dbReference type="OrthoDB" id="206088at2759"/>
<dbReference type="GO" id="GO:0006310">
    <property type="term" value="P:DNA recombination"/>
    <property type="evidence" value="ECO:0007669"/>
    <property type="project" value="UniProtKB-KW"/>
</dbReference>
<dbReference type="GO" id="GO:0005524">
    <property type="term" value="F:ATP binding"/>
    <property type="evidence" value="ECO:0007669"/>
    <property type="project" value="UniProtKB-KW"/>
</dbReference>
<comment type="cofactor">
    <cofactor evidence="1">
        <name>Mg(2+)</name>
        <dbReference type="ChEBI" id="CHEBI:18420"/>
    </cofactor>
</comment>
<evidence type="ECO:0000256" key="13">
    <source>
        <dbReference type="ARBA" id="ARBA00022842"/>
    </source>
</evidence>
<dbReference type="InterPro" id="IPR019406">
    <property type="entry name" value="APLF_PBZ"/>
</dbReference>
<evidence type="ECO:0000259" key="23">
    <source>
        <dbReference type="PROSITE" id="PS50105"/>
    </source>
</evidence>
<dbReference type="FunFam" id="2.40.50.140:FF:000085">
    <property type="entry name" value="DNA ligase"/>
    <property type="match status" value="1"/>
</dbReference>
<dbReference type="PROSITE" id="PS50064">
    <property type="entry name" value="ZF_PARP_2"/>
    <property type="match status" value="1"/>
</dbReference>
<dbReference type="InterPro" id="IPR001660">
    <property type="entry name" value="SAM"/>
</dbReference>
<dbReference type="InterPro" id="IPR001510">
    <property type="entry name" value="Znf_PARP"/>
</dbReference>
<dbReference type="SUPFAM" id="SSF50249">
    <property type="entry name" value="Nucleic acid-binding proteins"/>
    <property type="match status" value="1"/>
</dbReference>
<dbReference type="PANTHER" id="PTHR45674">
    <property type="entry name" value="DNA LIGASE 1/3 FAMILY MEMBER"/>
    <property type="match status" value="1"/>
</dbReference>
<evidence type="ECO:0000256" key="18">
    <source>
        <dbReference type="ARBA" id="ARBA00034003"/>
    </source>
</evidence>
<evidence type="ECO:0000256" key="8">
    <source>
        <dbReference type="ARBA" id="ARBA00022741"/>
    </source>
</evidence>
<keyword evidence="4 19" id="KW-0436">Ligase</keyword>
<dbReference type="InterPro" id="IPR012308">
    <property type="entry name" value="DNA_ligase_ATP-dep_N"/>
</dbReference>
<evidence type="ECO:0000256" key="2">
    <source>
        <dbReference type="ARBA" id="ARBA00004123"/>
    </source>
</evidence>
<evidence type="ECO:0000256" key="21">
    <source>
        <dbReference type="SAM" id="MobiDB-lite"/>
    </source>
</evidence>
<evidence type="ECO:0000259" key="22">
    <source>
        <dbReference type="PROSITE" id="PS50064"/>
    </source>
</evidence>
<feature type="domain" description="PARP-type" evidence="22">
    <location>
        <begin position="8"/>
        <end position="103"/>
    </location>
</feature>
<evidence type="ECO:0000256" key="16">
    <source>
        <dbReference type="ARBA" id="ARBA00023242"/>
    </source>
</evidence>
<dbReference type="EC" id="6.5.1.1" evidence="19"/>
<keyword evidence="9 19" id="KW-0227">DNA damage</keyword>
<dbReference type="Gene3D" id="1.10.3260.10">
    <property type="entry name" value="DNA ligase, ATP-dependent, N-terminal domain"/>
    <property type="match status" value="1"/>
</dbReference>
<dbReference type="FunFam" id="3.30.470.30:FF:000003">
    <property type="entry name" value="DNA ligase"/>
    <property type="match status" value="1"/>
</dbReference>
<dbReference type="PROSITE" id="PS00333">
    <property type="entry name" value="DNA_LIGASE_A2"/>
    <property type="match status" value="1"/>
</dbReference>
<dbReference type="InterPro" id="IPR050191">
    <property type="entry name" value="ATP-dep_DNA_ligase"/>
</dbReference>
<dbReference type="GO" id="GO:0003910">
    <property type="term" value="F:DNA ligase (ATP) activity"/>
    <property type="evidence" value="ECO:0007669"/>
    <property type="project" value="UniProtKB-EC"/>
</dbReference>
<dbReference type="GO" id="GO:0006302">
    <property type="term" value="P:double-strand break repair"/>
    <property type="evidence" value="ECO:0007669"/>
    <property type="project" value="TreeGrafter"/>
</dbReference>
<dbReference type="GO" id="GO:0008270">
    <property type="term" value="F:zinc ion binding"/>
    <property type="evidence" value="ECO:0007669"/>
    <property type="project" value="UniProtKB-KW"/>
</dbReference>
<keyword evidence="14 19" id="KW-0233">DNA recombination</keyword>
<feature type="compositionally biased region" description="Basic and acidic residues" evidence="21">
    <location>
        <begin position="109"/>
        <end position="122"/>
    </location>
</feature>
<dbReference type="CDD" id="cd07967">
    <property type="entry name" value="OBF_DNA_ligase_III"/>
    <property type="match status" value="1"/>
</dbReference>
<dbReference type="GO" id="GO:0006273">
    <property type="term" value="P:lagging strand elongation"/>
    <property type="evidence" value="ECO:0007669"/>
    <property type="project" value="TreeGrafter"/>
</dbReference>
<evidence type="ECO:0000256" key="4">
    <source>
        <dbReference type="ARBA" id="ARBA00022598"/>
    </source>
</evidence>
<evidence type="ECO:0000256" key="10">
    <source>
        <dbReference type="ARBA" id="ARBA00022771"/>
    </source>
</evidence>
<dbReference type="SUPFAM" id="SSF117018">
    <property type="entry name" value="ATP-dependent DNA ligase DNA-binding domain"/>
    <property type="match status" value="1"/>
</dbReference>
<dbReference type="GO" id="GO:0051301">
    <property type="term" value="P:cell division"/>
    <property type="evidence" value="ECO:0007669"/>
    <property type="project" value="UniProtKB-KW"/>
</dbReference>
<reference evidence="26" key="1">
    <citation type="journal article" date="2015" name="Nat. Genet.">
        <title>The genome and transcriptome of the zoonotic hookworm Ancylostoma ceylanicum identify infection-specific gene families.</title>
        <authorList>
            <person name="Schwarz E.M."/>
            <person name="Hu Y."/>
            <person name="Antoshechkin I."/>
            <person name="Miller M.M."/>
            <person name="Sternberg P.W."/>
            <person name="Aroian R.V."/>
        </authorList>
    </citation>
    <scope>NUCLEOTIDE SEQUENCE</scope>
    <source>
        <strain evidence="26">HY135</strain>
    </source>
</reference>
<keyword evidence="15 19" id="KW-0234">DNA repair</keyword>
<accession>A0A016SN17</accession>
<keyword evidence="10" id="KW-0863">Zinc-finger</keyword>
<keyword evidence="17" id="KW-0131">Cell cycle</keyword>
<dbReference type="Pfam" id="PF04679">
    <property type="entry name" value="DNA_ligase_A_C"/>
    <property type="match status" value="1"/>
</dbReference>
<feature type="compositionally biased region" description="Basic and acidic residues" evidence="21">
    <location>
        <begin position="833"/>
        <end position="846"/>
    </location>
</feature>
<proteinExistence type="inferred from homology"/>
<evidence type="ECO:0000256" key="11">
    <source>
        <dbReference type="ARBA" id="ARBA00022833"/>
    </source>
</evidence>
<dbReference type="Gene3D" id="3.30.470.30">
    <property type="entry name" value="DNA ligase/mRNA capping enzyme"/>
    <property type="match status" value="1"/>
</dbReference>
<keyword evidence="5" id="KW-0132">Cell division</keyword>
<dbReference type="Pfam" id="PF01068">
    <property type="entry name" value="DNA_ligase_A_M"/>
    <property type="match status" value="1"/>
</dbReference>
<evidence type="ECO:0000256" key="9">
    <source>
        <dbReference type="ARBA" id="ARBA00022763"/>
    </source>
</evidence>
<gene>
    <name evidence="25" type="primary">Acey_s0202.g1786</name>
    <name evidence="25" type="ORF">Y032_0202g1786</name>
</gene>
<keyword evidence="12 19" id="KW-0067">ATP-binding</keyword>
<name>A0A016SN17_9BILA</name>
<feature type="domain" description="SAM" evidence="23">
    <location>
        <begin position="309"/>
        <end position="363"/>
    </location>
</feature>
<feature type="region of interest" description="Disordered" evidence="21">
    <location>
        <begin position="801"/>
        <end position="856"/>
    </location>
</feature>
<dbReference type="NCBIfam" id="TIGR00574">
    <property type="entry name" value="dnl1"/>
    <property type="match status" value="1"/>
</dbReference>
<evidence type="ECO:0000313" key="26">
    <source>
        <dbReference type="Proteomes" id="UP000024635"/>
    </source>
</evidence>
<dbReference type="InterPro" id="IPR036957">
    <property type="entry name" value="Znf_PARP_sf"/>
</dbReference>
<evidence type="ECO:0000256" key="1">
    <source>
        <dbReference type="ARBA" id="ARBA00001946"/>
    </source>
</evidence>
<evidence type="ECO:0000256" key="6">
    <source>
        <dbReference type="ARBA" id="ARBA00022705"/>
    </source>
</evidence>
<keyword evidence="11" id="KW-0862">Zinc</keyword>
<dbReference type="EMBL" id="JARK01001538">
    <property type="protein sequence ID" value="EYB91781.1"/>
    <property type="molecule type" value="Genomic_DNA"/>
</dbReference>
<dbReference type="GO" id="GO:0070421">
    <property type="term" value="C:DNA ligase III-XRCC1 complex"/>
    <property type="evidence" value="ECO:0007669"/>
    <property type="project" value="TreeGrafter"/>
</dbReference>
<dbReference type="CDD" id="cd07902">
    <property type="entry name" value="Adenylation_DNA_ligase_III"/>
    <property type="match status" value="1"/>
</dbReference>
<dbReference type="FunFam" id="3.30.1740.10:FF:000008">
    <property type="entry name" value="DNA ligase"/>
    <property type="match status" value="1"/>
</dbReference>
<comment type="similarity">
    <text evidence="3 20">Belongs to the ATP-dependent DNA ligase family.</text>
</comment>
<comment type="subcellular location">
    <subcellularLocation>
        <location evidence="2">Nucleus</location>
    </subcellularLocation>
</comment>
<dbReference type="SUPFAM" id="SSF57716">
    <property type="entry name" value="Glucocorticoid receptor-like (DNA-binding domain)"/>
    <property type="match status" value="1"/>
</dbReference>
<dbReference type="PROSITE" id="PS00697">
    <property type="entry name" value="DNA_LIGASE_A1"/>
    <property type="match status" value="1"/>
</dbReference>
<evidence type="ECO:0000256" key="20">
    <source>
        <dbReference type="RuleBase" id="RU004196"/>
    </source>
</evidence>